<dbReference type="InterPro" id="IPR046350">
    <property type="entry name" value="Cystatin_sf"/>
</dbReference>
<dbReference type="PANTHER" id="PTHR46186">
    <property type="entry name" value="CYSTATIN"/>
    <property type="match status" value="1"/>
</dbReference>
<evidence type="ECO:0000256" key="1">
    <source>
        <dbReference type="ARBA" id="ARBA00009403"/>
    </source>
</evidence>
<dbReference type="PANTHER" id="PTHR46186:SF13">
    <property type="entry name" value="SI:BUSM1-57F23.1"/>
    <property type="match status" value="1"/>
</dbReference>
<dbReference type="Gene3D" id="3.10.450.10">
    <property type="match status" value="1"/>
</dbReference>
<dbReference type="SUPFAM" id="SSF54403">
    <property type="entry name" value="Cystatin/monellin"/>
    <property type="match status" value="1"/>
</dbReference>
<comment type="similarity">
    <text evidence="1">Belongs to the cystatin family.</text>
</comment>
<dbReference type="Pfam" id="PF00031">
    <property type="entry name" value="Cystatin"/>
    <property type="match status" value="1"/>
</dbReference>
<protein>
    <recommendedName>
        <fullName evidence="3">Cystatin domain-containing protein</fullName>
    </recommendedName>
</protein>
<dbReference type="EMBL" id="JAINUF010000011">
    <property type="protein sequence ID" value="KAJ8347167.1"/>
    <property type="molecule type" value="Genomic_DNA"/>
</dbReference>
<dbReference type="AlphaFoldDB" id="A0A9Q1IMB1"/>
<feature type="chain" id="PRO_5040511213" description="Cystatin domain-containing protein" evidence="2">
    <location>
        <begin position="37"/>
        <end position="158"/>
    </location>
</feature>
<evidence type="ECO:0000259" key="3">
    <source>
        <dbReference type="SMART" id="SM00043"/>
    </source>
</evidence>
<dbReference type="InterPro" id="IPR000010">
    <property type="entry name" value="Cystatin_dom"/>
</dbReference>
<dbReference type="GO" id="GO:0005615">
    <property type="term" value="C:extracellular space"/>
    <property type="evidence" value="ECO:0007669"/>
    <property type="project" value="TreeGrafter"/>
</dbReference>
<accession>A0A9Q1IMB1</accession>
<organism evidence="4 5">
    <name type="scientific">Synaphobranchus kaupii</name>
    <name type="common">Kaup's arrowtooth eel</name>
    <dbReference type="NCBI Taxonomy" id="118154"/>
    <lineage>
        <taxon>Eukaryota</taxon>
        <taxon>Metazoa</taxon>
        <taxon>Chordata</taxon>
        <taxon>Craniata</taxon>
        <taxon>Vertebrata</taxon>
        <taxon>Euteleostomi</taxon>
        <taxon>Actinopterygii</taxon>
        <taxon>Neopterygii</taxon>
        <taxon>Teleostei</taxon>
        <taxon>Anguilliformes</taxon>
        <taxon>Synaphobranchidae</taxon>
        <taxon>Synaphobranchus</taxon>
    </lineage>
</organism>
<dbReference type="OrthoDB" id="8886803at2759"/>
<keyword evidence="5" id="KW-1185">Reference proteome</keyword>
<dbReference type="GO" id="GO:0005737">
    <property type="term" value="C:cytoplasm"/>
    <property type="evidence" value="ECO:0007669"/>
    <property type="project" value="TreeGrafter"/>
</dbReference>
<dbReference type="Proteomes" id="UP001152622">
    <property type="component" value="Chromosome 11"/>
</dbReference>
<sequence length="158" mass="17916">MNPWPYGADWPQAAETMGLHAFMLLLFISMPCFSNGDQPMEEELITERNIQPPGSSFKINPEGAEVQEVAKKAVEEFNTRSNSKKYFKLLNVTSAEAQVTNLITYKIDAVIGKTKCLKAQDTDVESCVLGKKRRMCKFEVTFNPRNDKYELLHSSCKK</sequence>
<reference evidence="4" key="1">
    <citation type="journal article" date="2023" name="Science">
        <title>Genome structures resolve the early diversification of teleost fishes.</title>
        <authorList>
            <person name="Parey E."/>
            <person name="Louis A."/>
            <person name="Montfort J."/>
            <person name="Bouchez O."/>
            <person name="Roques C."/>
            <person name="Iampietro C."/>
            <person name="Lluch J."/>
            <person name="Castinel A."/>
            <person name="Donnadieu C."/>
            <person name="Desvignes T."/>
            <person name="Floi Bucao C."/>
            <person name="Jouanno E."/>
            <person name="Wen M."/>
            <person name="Mejri S."/>
            <person name="Dirks R."/>
            <person name="Jansen H."/>
            <person name="Henkel C."/>
            <person name="Chen W.J."/>
            <person name="Zahm M."/>
            <person name="Cabau C."/>
            <person name="Klopp C."/>
            <person name="Thompson A.W."/>
            <person name="Robinson-Rechavi M."/>
            <person name="Braasch I."/>
            <person name="Lecointre G."/>
            <person name="Bobe J."/>
            <person name="Postlethwait J.H."/>
            <person name="Berthelot C."/>
            <person name="Roest Crollius H."/>
            <person name="Guiguen Y."/>
        </authorList>
    </citation>
    <scope>NUCLEOTIDE SEQUENCE</scope>
    <source>
        <strain evidence="4">WJC10195</strain>
    </source>
</reference>
<dbReference type="GO" id="GO:0031982">
    <property type="term" value="C:vesicle"/>
    <property type="evidence" value="ECO:0007669"/>
    <property type="project" value="TreeGrafter"/>
</dbReference>
<proteinExistence type="inferred from homology"/>
<gene>
    <name evidence="4" type="ORF">SKAU_G00285680</name>
</gene>
<dbReference type="GO" id="GO:0004869">
    <property type="term" value="F:cysteine-type endopeptidase inhibitor activity"/>
    <property type="evidence" value="ECO:0007669"/>
    <property type="project" value="InterPro"/>
</dbReference>
<evidence type="ECO:0000313" key="5">
    <source>
        <dbReference type="Proteomes" id="UP001152622"/>
    </source>
</evidence>
<name>A0A9Q1IMB1_SYNKA</name>
<evidence type="ECO:0000313" key="4">
    <source>
        <dbReference type="EMBL" id="KAJ8347167.1"/>
    </source>
</evidence>
<comment type="caution">
    <text evidence="4">The sequence shown here is derived from an EMBL/GenBank/DDBJ whole genome shotgun (WGS) entry which is preliminary data.</text>
</comment>
<evidence type="ECO:0000256" key="2">
    <source>
        <dbReference type="SAM" id="SignalP"/>
    </source>
</evidence>
<dbReference type="CDD" id="cd00042">
    <property type="entry name" value="CY"/>
    <property type="match status" value="1"/>
</dbReference>
<feature type="domain" description="Cystatin" evidence="3">
    <location>
        <begin position="51"/>
        <end position="157"/>
    </location>
</feature>
<feature type="signal peptide" evidence="2">
    <location>
        <begin position="1"/>
        <end position="36"/>
    </location>
</feature>
<dbReference type="SMART" id="SM00043">
    <property type="entry name" value="CY"/>
    <property type="match status" value="1"/>
</dbReference>
<keyword evidence="2" id="KW-0732">Signal</keyword>